<proteinExistence type="predicted"/>
<evidence type="ECO:0000313" key="1">
    <source>
        <dbReference type="EMBL" id="CAK5053415.1"/>
    </source>
</evidence>
<gene>
    <name evidence="1" type="ORF">MENTE1834_LOCUS14120</name>
</gene>
<name>A0ACB0YMC1_MELEN</name>
<accession>A0ACB0YMC1</accession>
<sequence>MTLEERPKNEFIKNEKIDLKSAKSNSKDNFQEVCGIHNVGNTCFMNR</sequence>
<keyword evidence="2" id="KW-1185">Reference proteome</keyword>
<dbReference type="Proteomes" id="UP001497535">
    <property type="component" value="Unassembled WGS sequence"/>
</dbReference>
<evidence type="ECO:0000313" key="2">
    <source>
        <dbReference type="Proteomes" id="UP001497535"/>
    </source>
</evidence>
<protein>
    <submittedName>
        <fullName evidence="1">Uncharacterized protein</fullName>
    </submittedName>
</protein>
<reference evidence="1" key="1">
    <citation type="submission" date="2023-11" db="EMBL/GenBank/DDBJ databases">
        <authorList>
            <person name="Poullet M."/>
        </authorList>
    </citation>
    <scope>NUCLEOTIDE SEQUENCE</scope>
    <source>
        <strain evidence="1">E1834</strain>
    </source>
</reference>
<comment type="caution">
    <text evidence="1">The sequence shown here is derived from an EMBL/GenBank/DDBJ whole genome shotgun (WGS) entry which is preliminary data.</text>
</comment>
<organism evidence="1 2">
    <name type="scientific">Meloidogyne enterolobii</name>
    <name type="common">Root-knot nematode worm</name>
    <name type="synonym">Meloidogyne mayaguensis</name>
    <dbReference type="NCBI Taxonomy" id="390850"/>
    <lineage>
        <taxon>Eukaryota</taxon>
        <taxon>Metazoa</taxon>
        <taxon>Ecdysozoa</taxon>
        <taxon>Nematoda</taxon>
        <taxon>Chromadorea</taxon>
        <taxon>Rhabditida</taxon>
        <taxon>Tylenchina</taxon>
        <taxon>Tylenchomorpha</taxon>
        <taxon>Tylenchoidea</taxon>
        <taxon>Meloidogynidae</taxon>
        <taxon>Meloidogyninae</taxon>
        <taxon>Meloidogyne</taxon>
    </lineage>
</organism>
<dbReference type="EMBL" id="CAVMJV010000015">
    <property type="protein sequence ID" value="CAK5053415.1"/>
    <property type="molecule type" value="Genomic_DNA"/>
</dbReference>